<feature type="transmembrane region" description="Helical" evidence="7">
    <location>
        <begin position="297"/>
        <end position="316"/>
    </location>
</feature>
<feature type="transmembrane region" description="Helical" evidence="7">
    <location>
        <begin position="146"/>
        <end position="167"/>
    </location>
</feature>
<keyword evidence="3" id="KW-0813">Transport</keyword>
<dbReference type="PANTHER" id="PTHR31632:SF2">
    <property type="entry name" value="PLASMA MEMBRANE IRON PERMEASE"/>
    <property type="match status" value="1"/>
</dbReference>
<feature type="transmembrane region" description="Helical" evidence="7">
    <location>
        <begin position="50"/>
        <end position="74"/>
    </location>
</feature>
<organism evidence="8">
    <name type="scientific">Absidia glauca</name>
    <name type="common">Pin mould</name>
    <dbReference type="NCBI Taxonomy" id="4829"/>
    <lineage>
        <taxon>Eukaryota</taxon>
        <taxon>Fungi</taxon>
        <taxon>Fungi incertae sedis</taxon>
        <taxon>Mucoromycota</taxon>
        <taxon>Mucoromycotina</taxon>
        <taxon>Mucoromycetes</taxon>
        <taxon>Mucorales</taxon>
        <taxon>Cunninghamellaceae</taxon>
        <taxon>Absidia</taxon>
    </lineage>
</organism>
<evidence type="ECO:0000313" key="8">
    <source>
        <dbReference type="EMBL" id="SAM02223.1"/>
    </source>
</evidence>
<evidence type="ECO:0000256" key="7">
    <source>
        <dbReference type="SAM" id="Phobius"/>
    </source>
</evidence>
<dbReference type="InterPro" id="IPR004923">
    <property type="entry name" value="FTR1/Fip1/EfeU"/>
</dbReference>
<dbReference type="Pfam" id="PF03239">
    <property type="entry name" value="FTR1"/>
    <property type="match status" value="1"/>
</dbReference>
<dbReference type="InParanoid" id="A0A163JV74"/>
<comment type="subcellular location">
    <subcellularLocation>
        <location evidence="1">Membrane</location>
        <topology evidence="1">Multi-pass membrane protein</topology>
    </subcellularLocation>
</comment>
<feature type="transmembrane region" description="Helical" evidence="7">
    <location>
        <begin position="205"/>
        <end position="225"/>
    </location>
</feature>
<feature type="transmembrane region" description="Helical" evidence="7">
    <location>
        <begin position="6"/>
        <end position="29"/>
    </location>
</feature>
<protein>
    <recommendedName>
        <fullName evidence="10">Plasma membrane iron permease</fullName>
    </recommendedName>
</protein>
<reference evidence="8" key="1">
    <citation type="submission" date="2016-04" db="EMBL/GenBank/DDBJ databases">
        <authorList>
            <person name="Evans L.H."/>
            <person name="Alamgir A."/>
            <person name="Owens N."/>
            <person name="Weber N.D."/>
            <person name="Virtaneva K."/>
            <person name="Barbian K."/>
            <person name="Babar A."/>
            <person name="Rosenke K."/>
        </authorList>
    </citation>
    <scope>NUCLEOTIDE SEQUENCE [LARGE SCALE GENOMIC DNA]</scope>
    <source>
        <strain evidence="8">CBS 101.48</strain>
    </source>
</reference>
<evidence type="ECO:0000256" key="4">
    <source>
        <dbReference type="ARBA" id="ARBA00022692"/>
    </source>
</evidence>
<dbReference type="OrthoDB" id="4364at2759"/>
<dbReference type="STRING" id="4829.A0A163JV74"/>
<evidence type="ECO:0000256" key="6">
    <source>
        <dbReference type="ARBA" id="ARBA00023136"/>
    </source>
</evidence>
<dbReference type="FunCoup" id="A0A163JV74">
    <property type="interactions" value="90"/>
</dbReference>
<evidence type="ECO:0008006" key="10">
    <source>
        <dbReference type="Google" id="ProtNLM"/>
    </source>
</evidence>
<dbReference type="GO" id="GO:0015093">
    <property type="term" value="F:ferrous iron transmembrane transporter activity"/>
    <property type="evidence" value="ECO:0007669"/>
    <property type="project" value="TreeGrafter"/>
</dbReference>
<evidence type="ECO:0000256" key="2">
    <source>
        <dbReference type="ARBA" id="ARBA00008333"/>
    </source>
</evidence>
<keyword evidence="6 7" id="KW-0472">Membrane</keyword>
<keyword evidence="3" id="KW-0406">Ion transport</keyword>
<comment type="similarity">
    <text evidence="2">Belongs to the oxidase-dependent Fe transporter (OFeT) (TC 9.A.10.1) family.</text>
</comment>
<dbReference type="OMA" id="NCCASTE"/>
<proteinExistence type="inferred from homology"/>
<evidence type="ECO:0000256" key="3">
    <source>
        <dbReference type="ARBA" id="ARBA00022496"/>
    </source>
</evidence>
<name>A0A163JV74_ABSGL</name>
<keyword evidence="4 7" id="KW-0812">Transmembrane</keyword>
<keyword evidence="5 7" id="KW-1133">Transmembrane helix</keyword>
<evidence type="ECO:0000313" key="9">
    <source>
        <dbReference type="Proteomes" id="UP000078561"/>
    </source>
</evidence>
<sequence>MASEDYFNVPIFFILLRESVEAAIILAIMETFLKKTFEADSPIYKRLRKHVWIGAGLGLLICLCIGAAFIAVWYTVLSNLWGDAELIWEGAFSLIATIMITVMGFAFLKAEKLQDKWKFKLAKAMETGHLRQTKRRLRFNAWMKKYSFFILPFVTILREGLEAVVFIGGVSLNVEAKSIPIAAITGFLCGCLVGYIIYRGGAMLQLRWFFICSTIILYLVAAGLMSKAVGFFEQYAWNKVIGGESAEEGGDVIPYKVTTAVWHVSWGNPELNTSSNGGWMIFNAILGWNNTATIGSIVSYCLYWILVAFYLVYLFFKQQHLAIAKAKRGEFYDDEDADQVLERAKNFVTSDGVILGPEKADDAMDERISAIHSDK</sequence>
<keyword evidence="3" id="KW-0408">Iron</keyword>
<dbReference type="PANTHER" id="PTHR31632">
    <property type="entry name" value="IRON TRANSPORTER FTH1"/>
    <property type="match status" value="1"/>
</dbReference>
<accession>A0A163JV74</accession>
<dbReference type="AlphaFoldDB" id="A0A163JV74"/>
<dbReference type="GO" id="GO:0033573">
    <property type="term" value="C:high-affinity iron permease complex"/>
    <property type="evidence" value="ECO:0007669"/>
    <property type="project" value="InterPro"/>
</dbReference>
<feature type="transmembrane region" description="Helical" evidence="7">
    <location>
        <begin position="179"/>
        <end position="198"/>
    </location>
</feature>
<evidence type="ECO:0000256" key="1">
    <source>
        <dbReference type="ARBA" id="ARBA00004141"/>
    </source>
</evidence>
<gene>
    <name evidence="8" type="primary">ABSGL_07994.1 scaffold 9429</name>
</gene>
<evidence type="ECO:0000256" key="5">
    <source>
        <dbReference type="ARBA" id="ARBA00022989"/>
    </source>
</evidence>
<dbReference type="Proteomes" id="UP000078561">
    <property type="component" value="Unassembled WGS sequence"/>
</dbReference>
<feature type="transmembrane region" description="Helical" evidence="7">
    <location>
        <begin position="86"/>
        <end position="108"/>
    </location>
</feature>
<keyword evidence="9" id="KW-1185">Reference proteome</keyword>
<keyword evidence="3" id="KW-0410">Iron transport</keyword>
<dbReference type="EMBL" id="LT553750">
    <property type="protein sequence ID" value="SAM02223.1"/>
    <property type="molecule type" value="Genomic_DNA"/>
</dbReference>